<dbReference type="PANTHER" id="PTHR46328:SF27">
    <property type="entry name" value="OS12G0287500 PROTEIN"/>
    <property type="match status" value="1"/>
</dbReference>
<sequence>MPTDEQPDTDEGNHGERLGEVVTGTVEQTEENTVEVANVNEQITNSKGGTTKSKIPSEKRLGCKARLCIKRGKGSEWMVSKVVEQHNHALTPPSERHKLRSQRKLCEGLSESDGDEGDEDDIDVNVEGGKLSPRVGVEFESHEDAYNFYKRYANQMGFRVRKYSRRRSQRNGEIIGHSFCCSLEGWRVVSSMGGETRKKYRPETRLGCKAKMSIRKGKKGEWILSQIMEEHNHDLPTPSRRLKGRSQRKIIDGQRKVLDKIVTSRRNERERVNKEGNVANHNEPADEIVAVNKKGEFCPCIGMKFESHEEAYSLYNRYAGRIGFVVRKCSTNKSLRNGEIIGRSFCCSLEGWRLQKSTGGQMKKKNRAETRLGCKAMMSIRKGKTVNGQTEEIRSDCYQPVTLRHNMLFREATNIAAKAAASEEVYRVALRCLHTTLEQVEAELKNASVNLPEQVGEVGHAHDVYISQGALEIHSDTGPLLDPLTIKQKGRPRKMYSFLDKQSKKKKIDKTSQSVQISPEVLSDQISSVAQQDDLMSDFHQRNLISPYFLPAGVNHPYCPPPMNDLEFYPLSQRSNVVNMQPSAVVLAGHQLQNLNQVSNVSTVQPSPFVMDGHQLHRFSHVSF</sequence>
<dbReference type="EMBL" id="JAUJYO010000003">
    <property type="protein sequence ID" value="KAK1321136.1"/>
    <property type="molecule type" value="Genomic_DNA"/>
</dbReference>
<gene>
    <name evidence="3" type="primary">FRS12</name>
    <name evidence="3" type="ORF">QJS10_CPA03g02553</name>
</gene>
<comment type="caution">
    <text evidence="3">The sequence shown here is derived from an EMBL/GenBank/DDBJ whole genome shotgun (WGS) entry which is preliminary data.</text>
</comment>
<reference evidence="3" key="2">
    <citation type="submission" date="2023-06" db="EMBL/GenBank/DDBJ databases">
        <authorList>
            <person name="Ma L."/>
            <person name="Liu K.-W."/>
            <person name="Li Z."/>
            <person name="Hsiao Y.-Y."/>
            <person name="Qi Y."/>
            <person name="Fu T."/>
            <person name="Tang G."/>
            <person name="Zhang D."/>
            <person name="Sun W.-H."/>
            <person name="Liu D.-K."/>
            <person name="Li Y."/>
            <person name="Chen G.-Z."/>
            <person name="Liu X.-D."/>
            <person name="Liao X.-Y."/>
            <person name="Jiang Y.-T."/>
            <person name="Yu X."/>
            <person name="Hao Y."/>
            <person name="Huang J."/>
            <person name="Zhao X.-W."/>
            <person name="Ke S."/>
            <person name="Chen Y.-Y."/>
            <person name="Wu W.-L."/>
            <person name="Hsu J.-L."/>
            <person name="Lin Y.-F."/>
            <person name="Huang M.-D."/>
            <person name="Li C.-Y."/>
            <person name="Huang L."/>
            <person name="Wang Z.-W."/>
            <person name="Zhao X."/>
            <person name="Zhong W.-Y."/>
            <person name="Peng D.-H."/>
            <person name="Ahmad S."/>
            <person name="Lan S."/>
            <person name="Zhang J.-S."/>
            <person name="Tsai W.-C."/>
            <person name="Van De Peer Y."/>
            <person name="Liu Z.-J."/>
        </authorList>
    </citation>
    <scope>NUCLEOTIDE SEQUENCE</scope>
    <source>
        <strain evidence="3">CP</strain>
        <tissue evidence="3">Leaves</tissue>
    </source>
</reference>
<evidence type="ECO:0000313" key="4">
    <source>
        <dbReference type="Proteomes" id="UP001180020"/>
    </source>
</evidence>
<accession>A0AAV9F6T6</accession>
<evidence type="ECO:0000259" key="2">
    <source>
        <dbReference type="Pfam" id="PF03101"/>
    </source>
</evidence>
<feature type="domain" description="FAR1" evidence="2">
    <location>
        <begin position="314"/>
        <end position="384"/>
    </location>
</feature>
<protein>
    <submittedName>
        <fullName evidence="3">Protein FAR1-RELATED SEQUENCE 12</fullName>
    </submittedName>
</protein>
<dbReference type="AlphaFoldDB" id="A0AAV9F6T6"/>
<dbReference type="PANTHER" id="PTHR46328">
    <property type="entry name" value="FAR-RED IMPAIRED RESPONSIVE (FAR1) FAMILY PROTEIN-RELATED"/>
    <property type="match status" value="1"/>
</dbReference>
<feature type="compositionally biased region" description="Acidic residues" evidence="1">
    <location>
        <begin position="1"/>
        <end position="10"/>
    </location>
</feature>
<organism evidence="3 4">
    <name type="scientific">Acorus calamus</name>
    <name type="common">Sweet flag</name>
    <dbReference type="NCBI Taxonomy" id="4465"/>
    <lineage>
        <taxon>Eukaryota</taxon>
        <taxon>Viridiplantae</taxon>
        <taxon>Streptophyta</taxon>
        <taxon>Embryophyta</taxon>
        <taxon>Tracheophyta</taxon>
        <taxon>Spermatophyta</taxon>
        <taxon>Magnoliopsida</taxon>
        <taxon>Liliopsida</taxon>
        <taxon>Acoraceae</taxon>
        <taxon>Acorus</taxon>
    </lineage>
</organism>
<dbReference type="Proteomes" id="UP001180020">
    <property type="component" value="Unassembled WGS sequence"/>
</dbReference>
<feature type="region of interest" description="Disordered" evidence="1">
    <location>
        <begin position="88"/>
        <end position="121"/>
    </location>
</feature>
<keyword evidence="4" id="KW-1185">Reference proteome</keyword>
<dbReference type="Pfam" id="PF03101">
    <property type="entry name" value="FAR1"/>
    <property type="match status" value="3"/>
</dbReference>
<feature type="region of interest" description="Disordered" evidence="1">
    <location>
        <begin position="1"/>
        <end position="27"/>
    </location>
</feature>
<evidence type="ECO:0000256" key="1">
    <source>
        <dbReference type="SAM" id="MobiDB-lite"/>
    </source>
</evidence>
<feature type="domain" description="FAR1" evidence="2">
    <location>
        <begin position="147"/>
        <end position="235"/>
    </location>
</feature>
<feature type="compositionally biased region" description="Acidic residues" evidence="1">
    <location>
        <begin position="110"/>
        <end position="121"/>
    </location>
</feature>
<evidence type="ECO:0000313" key="3">
    <source>
        <dbReference type="EMBL" id="KAK1321136.1"/>
    </source>
</evidence>
<name>A0AAV9F6T6_ACOCL</name>
<reference evidence="3" key="1">
    <citation type="journal article" date="2023" name="Nat. Commun.">
        <title>Diploid and tetraploid genomes of Acorus and the evolution of monocots.</title>
        <authorList>
            <person name="Ma L."/>
            <person name="Liu K.W."/>
            <person name="Li Z."/>
            <person name="Hsiao Y.Y."/>
            <person name="Qi Y."/>
            <person name="Fu T."/>
            <person name="Tang G.D."/>
            <person name="Zhang D."/>
            <person name="Sun W.H."/>
            <person name="Liu D.K."/>
            <person name="Li Y."/>
            <person name="Chen G.Z."/>
            <person name="Liu X.D."/>
            <person name="Liao X.Y."/>
            <person name="Jiang Y.T."/>
            <person name="Yu X."/>
            <person name="Hao Y."/>
            <person name="Huang J."/>
            <person name="Zhao X.W."/>
            <person name="Ke S."/>
            <person name="Chen Y.Y."/>
            <person name="Wu W.L."/>
            <person name="Hsu J.L."/>
            <person name="Lin Y.F."/>
            <person name="Huang M.D."/>
            <person name="Li C.Y."/>
            <person name="Huang L."/>
            <person name="Wang Z.W."/>
            <person name="Zhao X."/>
            <person name="Zhong W.Y."/>
            <person name="Peng D.H."/>
            <person name="Ahmad S."/>
            <person name="Lan S."/>
            <person name="Zhang J.S."/>
            <person name="Tsai W.C."/>
            <person name="Van de Peer Y."/>
            <person name="Liu Z.J."/>
        </authorList>
    </citation>
    <scope>NUCLEOTIDE SEQUENCE</scope>
    <source>
        <strain evidence="3">CP</strain>
    </source>
</reference>
<dbReference type="InterPro" id="IPR004330">
    <property type="entry name" value="FAR1_DNA_bnd_dom"/>
</dbReference>
<proteinExistence type="predicted"/>
<feature type="domain" description="FAR1" evidence="2">
    <location>
        <begin position="51"/>
        <end position="91"/>
    </location>
</feature>